<evidence type="ECO:0000256" key="2">
    <source>
        <dbReference type="ARBA" id="ARBA00023163"/>
    </source>
</evidence>
<dbReference type="InterPro" id="IPR018060">
    <property type="entry name" value="HTH_AraC"/>
</dbReference>
<dbReference type="RefSeq" id="WP_112748819.1">
    <property type="nucleotide sequence ID" value="NZ_QMFY01000013.1"/>
</dbReference>
<dbReference type="Pfam" id="PF12833">
    <property type="entry name" value="HTH_18"/>
    <property type="match status" value="1"/>
</dbReference>
<dbReference type="SMART" id="SM00342">
    <property type="entry name" value="HTH_ARAC"/>
    <property type="match status" value="1"/>
</dbReference>
<protein>
    <submittedName>
        <fullName evidence="4">AraC family transcriptional regulator</fullName>
    </submittedName>
</protein>
<dbReference type="PANTHER" id="PTHR47893:SF1">
    <property type="entry name" value="REGULATORY PROTEIN PCHR"/>
    <property type="match status" value="1"/>
</dbReference>
<evidence type="ECO:0000313" key="5">
    <source>
        <dbReference type="Proteomes" id="UP000251889"/>
    </source>
</evidence>
<dbReference type="InterPro" id="IPR053142">
    <property type="entry name" value="PchR_regulatory_protein"/>
</dbReference>
<gene>
    <name evidence="4" type="ORF">DQQ10_20635</name>
</gene>
<evidence type="ECO:0000259" key="3">
    <source>
        <dbReference type="PROSITE" id="PS01124"/>
    </source>
</evidence>
<proteinExistence type="predicted"/>
<dbReference type="AlphaFoldDB" id="A0A364XX80"/>
<dbReference type="Proteomes" id="UP000251889">
    <property type="component" value="Unassembled WGS sequence"/>
</dbReference>
<name>A0A364XX80_9BACT</name>
<dbReference type="PROSITE" id="PS01124">
    <property type="entry name" value="HTH_ARAC_FAMILY_2"/>
    <property type="match status" value="1"/>
</dbReference>
<dbReference type="OrthoDB" id="799767at2"/>
<evidence type="ECO:0000313" key="4">
    <source>
        <dbReference type="EMBL" id="RAV99006.1"/>
    </source>
</evidence>
<dbReference type="InterPro" id="IPR009057">
    <property type="entry name" value="Homeodomain-like_sf"/>
</dbReference>
<dbReference type="EMBL" id="QMFY01000013">
    <property type="protein sequence ID" value="RAV99006.1"/>
    <property type="molecule type" value="Genomic_DNA"/>
</dbReference>
<dbReference type="SUPFAM" id="SSF46689">
    <property type="entry name" value="Homeodomain-like"/>
    <property type="match status" value="2"/>
</dbReference>
<dbReference type="GO" id="GO:0043565">
    <property type="term" value="F:sequence-specific DNA binding"/>
    <property type="evidence" value="ECO:0007669"/>
    <property type="project" value="InterPro"/>
</dbReference>
<feature type="domain" description="HTH araC/xylS-type" evidence="3">
    <location>
        <begin position="201"/>
        <end position="299"/>
    </location>
</feature>
<evidence type="ECO:0000256" key="1">
    <source>
        <dbReference type="ARBA" id="ARBA00023015"/>
    </source>
</evidence>
<keyword evidence="1" id="KW-0805">Transcription regulation</keyword>
<dbReference type="GO" id="GO:0003700">
    <property type="term" value="F:DNA-binding transcription factor activity"/>
    <property type="evidence" value="ECO:0007669"/>
    <property type="project" value="InterPro"/>
</dbReference>
<keyword evidence="5" id="KW-1185">Reference proteome</keyword>
<reference evidence="4 5" key="1">
    <citation type="submission" date="2018-06" db="EMBL/GenBank/DDBJ databases">
        <title>Chryseolinea flavus sp. nov., a member of the phylum Bacteroidetes isolated from soil.</title>
        <authorList>
            <person name="Li Y."/>
            <person name="Wang J."/>
        </authorList>
    </citation>
    <scope>NUCLEOTIDE SEQUENCE [LARGE SCALE GENOMIC DNA]</scope>
    <source>
        <strain evidence="4 5">SDU1-6</strain>
    </source>
</reference>
<organism evidence="4 5">
    <name type="scientific">Pseudochryseolinea flava</name>
    <dbReference type="NCBI Taxonomy" id="2059302"/>
    <lineage>
        <taxon>Bacteria</taxon>
        <taxon>Pseudomonadati</taxon>
        <taxon>Bacteroidota</taxon>
        <taxon>Cytophagia</taxon>
        <taxon>Cytophagales</taxon>
        <taxon>Fulvivirgaceae</taxon>
        <taxon>Pseudochryseolinea</taxon>
    </lineage>
</organism>
<dbReference type="Gene3D" id="1.10.10.60">
    <property type="entry name" value="Homeodomain-like"/>
    <property type="match status" value="2"/>
</dbReference>
<accession>A0A364XX80</accession>
<comment type="caution">
    <text evidence="4">The sequence shown here is derived from an EMBL/GenBank/DDBJ whole genome shotgun (WGS) entry which is preliminary data.</text>
</comment>
<sequence>MQEKRMLTNEDGELTATTWMCDDIKLGHGITRWNTFGSFDASNQNDVVRLHFGLKGDYTFTYHQLGKKYDLIGGHHNIMYSKGFDMTVENKTLEIETFGVQFPKETFIQFTQNSNDLLKRFTEQLIQEQSVILSDHWGVIDASIEQVILQVIHSRYTGDLQKLFLLSKSIELLVLSAEACSKAATQKETIIKSKTDKEKIIAVRDLINDRVTSPPNLSEIAKTVGLNEYKLKRGFKETFNNTIFGYLTEQRLNLAHQYLLNTDKTAAEISTELGYATPQHFNNAFKKKFGITPVLVRKTS</sequence>
<dbReference type="PANTHER" id="PTHR47893">
    <property type="entry name" value="REGULATORY PROTEIN PCHR"/>
    <property type="match status" value="1"/>
</dbReference>
<keyword evidence="2" id="KW-0804">Transcription</keyword>